<proteinExistence type="predicted"/>
<name>A0A517ZDP7_9PLAN</name>
<dbReference type="Pfam" id="PF01345">
    <property type="entry name" value="DUF11"/>
    <property type="match status" value="1"/>
</dbReference>
<dbReference type="InterPro" id="IPR013783">
    <property type="entry name" value="Ig-like_fold"/>
</dbReference>
<reference evidence="4 5" key="1">
    <citation type="submission" date="2019-02" db="EMBL/GenBank/DDBJ databases">
        <title>Deep-cultivation of Planctomycetes and their phenomic and genomic characterization uncovers novel biology.</title>
        <authorList>
            <person name="Wiegand S."/>
            <person name="Jogler M."/>
            <person name="Boedeker C."/>
            <person name="Pinto D."/>
            <person name="Vollmers J."/>
            <person name="Rivas-Marin E."/>
            <person name="Kohn T."/>
            <person name="Peeters S.H."/>
            <person name="Heuer A."/>
            <person name="Rast P."/>
            <person name="Oberbeckmann S."/>
            <person name="Bunk B."/>
            <person name="Jeske O."/>
            <person name="Meyerdierks A."/>
            <person name="Storesund J.E."/>
            <person name="Kallscheuer N."/>
            <person name="Luecker S."/>
            <person name="Lage O.M."/>
            <person name="Pohl T."/>
            <person name="Merkel B.J."/>
            <person name="Hornburger P."/>
            <person name="Mueller R.-W."/>
            <person name="Bruemmer F."/>
            <person name="Labrenz M."/>
            <person name="Spormann A.M."/>
            <person name="Op den Camp H."/>
            <person name="Overmann J."/>
            <person name="Amann R."/>
            <person name="Jetten M.S.M."/>
            <person name="Mascher T."/>
            <person name="Medema M.H."/>
            <person name="Devos D.P."/>
            <person name="Kaster A.-K."/>
            <person name="Ovreas L."/>
            <person name="Rohde M."/>
            <person name="Galperin M.Y."/>
            <person name="Jogler C."/>
        </authorList>
    </citation>
    <scope>NUCLEOTIDE SEQUENCE [LARGE SCALE GENOMIC DNA]</scope>
    <source>
        <strain evidence="4 5">Mal4</strain>
    </source>
</reference>
<keyword evidence="2" id="KW-1133">Transmembrane helix</keyword>
<keyword evidence="2" id="KW-0472">Membrane</keyword>
<evidence type="ECO:0000313" key="5">
    <source>
        <dbReference type="Proteomes" id="UP000320496"/>
    </source>
</evidence>
<accession>A0A517ZDP7</accession>
<feature type="domain" description="DUF11" evidence="3">
    <location>
        <begin position="280"/>
        <end position="370"/>
    </location>
</feature>
<dbReference type="Gene3D" id="2.60.40.10">
    <property type="entry name" value="Immunoglobulins"/>
    <property type="match status" value="1"/>
</dbReference>
<gene>
    <name evidence="4" type="ORF">Mal4_49370</name>
</gene>
<feature type="region of interest" description="Disordered" evidence="1">
    <location>
        <begin position="113"/>
        <end position="174"/>
    </location>
</feature>
<feature type="transmembrane region" description="Helical" evidence="2">
    <location>
        <begin position="12"/>
        <end position="29"/>
    </location>
</feature>
<dbReference type="OrthoDB" id="277236at2"/>
<evidence type="ECO:0000313" key="4">
    <source>
        <dbReference type="EMBL" id="QDU40579.1"/>
    </source>
</evidence>
<keyword evidence="5" id="KW-1185">Reference proteome</keyword>
<protein>
    <recommendedName>
        <fullName evidence="3">DUF11 domain-containing protein</fullName>
    </recommendedName>
</protein>
<feature type="compositionally biased region" description="Acidic residues" evidence="1">
    <location>
        <begin position="399"/>
        <end position="413"/>
    </location>
</feature>
<dbReference type="AlphaFoldDB" id="A0A517ZDP7"/>
<organism evidence="4 5">
    <name type="scientific">Maioricimonas rarisocia</name>
    <dbReference type="NCBI Taxonomy" id="2528026"/>
    <lineage>
        <taxon>Bacteria</taxon>
        <taxon>Pseudomonadati</taxon>
        <taxon>Planctomycetota</taxon>
        <taxon>Planctomycetia</taxon>
        <taxon>Planctomycetales</taxon>
        <taxon>Planctomycetaceae</taxon>
        <taxon>Maioricimonas</taxon>
    </lineage>
</organism>
<evidence type="ECO:0000259" key="3">
    <source>
        <dbReference type="Pfam" id="PF01345"/>
    </source>
</evidence>
<dbReference type="Proteomes" id="UP000320496">
    <property type="component" value="Chromosome"/>
</dbReference>
<feature type="compositionally biased region" description="Pro residues" evidence="1">
    <location>
        <begin position="386"/>
        <end position="398"/>
    </location>
</feature>
<evidence type="ECO:0000256" key="2">
    <source>
        <dbReference type="SAM" id="Phobius"/>
    </source>
</evidence>
<evidence type="ECO:0000256" key="1">
    <source>
        <dbReference type="SAM" id="MobiDB-lite"/>
    </source>
</evidence>
<feature type="transmembrane region" description="Helical" evidence="2">
    <location>
        <begin position="85"/>
        <end position="105"/>
    </location>
</feature>
<keyword evidence="2" id="KW-0812">Transmembrane</keyword>
<dbReference type="EMBL" id="CP036275">
    <property type="protein sequence ID" value="QDU40579.1"/>
    <property type="molecule type" value="Genomic_DNA"/>
</dbReference>
<feature type="region of interest" description="Disordered" evidence="1">
    <location>
        <begin position="381"/>
        <end position="495"/>
    </location>
</feature>
<feature type="compositionally biased region" description="Acidic residues" evidence="1">
    <location>
        <begin position="120"/>
        <end position="136"/>
    </location>
</feature>
<dbReference type="InterPro" id="IPR001434">
    <property type="entry name" value="OmcB-like_DUF11"/>
</dbReference>
<sequence>MAAPGHLLRPRHLIPVVFAIWYQFLRFLLRVRWWGRDAIAWCRLALPRARAFAAATAVVAASRMREAGLRVWEFVQRPVRVAPTWTLGAIAGTLGVMLTVLLFLFPGEQPAVARTPAAAEQEEQPEPAPEEPEPQPEPEPAPQPKVVESSRPMPVFEPEPEPAEEFVPRPVPTPPSMPRIEVDWLHTQMPPGWDPTELKTVVSVPVRPEPYQRTDPFAVEDLWTTRTIRAEDEAADEDDFVSYFEQLGVPKVEAMGPPFLSASETVPEFDRPLPAFLSGLNVVKQLPPETPDGEPLRYTVVVRNVGEHVIENLVIREEVPDPQAVSTVSPPAAVDEDGFLQWDLGTLAPEEVRELSVVMTAKFDETVETRSFVAATSRVAAVTQVQPPPEPEPAPEQPLEPEPEPVVEPEPEPEPTPHPLPEPVEDPEPALPFPRERIERPMPRPFVPPASSIPARPPVPVTPPVEEEPEPEPIVEPQPEPIVEPEPEPVPEPRPARKPLLTLKGRMTTSPIVAGGPVAALYEVTNHGNAVATDVVITVNLPAELKHEHGRVVEHRIARLAPGETRRARLETIAVSSGRIRLEANVNSAETAAVPNAMRVQIEPEGKRTEWKPVPRTSSAGTNPAGYVPVPCFDAAIF</sequence>
<dbReference type="KEGG" id="mri:Mal4_49370"/>
<dbReference type="RefSeq" id="WP_145371857.1">
    <property type="nucleotide sequence ID" value="NZ_CP036275.1"/>
</dbReference>